<organism evidence="8 9">
    <name type="scientific">Henriciella barbarensis</name>
    <dbReference type="NCBI Taxonomy" id="86342"/>
    <lineage>
        <taxon>Bacteria</taxon>
        <taxon>Pseudomonadati</taxon>
        <taxon>Pseudomonadota</taxon>
        <taxon>Alphaproteobacteria</taxon>
        <taxon>Hyphomonadales</taxon>
        <taxon>Hyphomonadaceae</taxon>
        <taxon>Henriciella</taxon>
    </lineage>
</organism>
<evidence type="ECO:0000313" key="9">
    <source>
        <dbReference type="Proteomes" id="UP000265431"/>
    </source>
</evidence>
<dbReference type="OrthoDB" id="9809918at2"/>
<dbReference type="Gene3D" id="1.20.1250.20">
    <property type="entry name" value="MFS general substrate transporter like domains"/>
    <property type="match status" value="1"/>
</dbReference>
<dbReference type="Pfam" id="PF05977">
    <property type="entry name" value="MFS_3"/>
    <property type="match status" value="1"/>
</dbReference>
<dbReference type="InterPro" id="IPR010290">
    <property type="entry name" value="TM_effector"/>
</dbReference>
<feature type="transmembrane region" description="Helical" evidence="7">
    <location>
        <begin position="272"/>
        <end position="290"/>
    </location>
</feature>
<dbReference type="RefSeq" id="WP_119378990.1">
    <property type="nucleotide sequence ID" value="NZ_QWGB01000005.1"/>
</dbReference>
<evidence type="ECO:0000256" key="5">
    <source>
        <dbReference type="ARBA" id="ARBA00022989"/>
    </source>
</evidence>
<feature type="transmembrane region" description="Helical" evidence="7">
    <location>
        <begin position="385"/>
        <end position="406"/>
    </location>
</feature>
<dbReference type="Proteomes" id="UP000265431">
    <property type="component" value="Unassembled WGS sequence"/>
</dbReference>
<evidence type="ECO:0000313" key="8">
    <source>
        <dbReference type="EMBL" id="RIJ23802.1"/>
    </source>
</evidence>
<comment type="caution">
    <text evidence="8">The sequence shown here is derived from an EMBL/GenBank/DDBJ whole genome shotgun (WGS) entry which is preliminary data.</text>
</comment>
<dbReference type="PANTHER" id="PTHR23513:SF9">
    <property type="entry name" value="ENTEROBACTIN EXPORTER ENTS"/>
    <property type="match status" value="1"/>
</dbReference>
<dbReference type="GO" id="GO:0005886">
    <property type="term" value="C:plasma membrane"/>
    <property type="evidence" value="ECO:0007669"/>
    <property type="project" value="UniProtKB-SubCell"/>
</dbReference>
<accession>A0A399R232</accession>
<gene>
    <name evidence="8" type="ORF">D1224_05950</name>
</gene>
<evidence type="ECO:0000256" key="1">
    <source>
        <dbReference type="ARBA" id="ARBA00004651"/>
    </source>
</evidence>
<sequence>MALAPSLHVFRHRAYLHFWLMRVSIAAARQMEAITIGYQVYDLARRPAETGGLGWSIEESAFLLGLVGLAQFVPVLLLSLVGGQAADRLNRKMILIVSNTVRVLLSFGLLASVFLPASNALPIIFGVAILLGCVNAFTPAAANSLFPRLVPRKELPNAIAWNSLGFQTAVIVGPAIGGLIYGFFGAATVYTVAIILASFAILAIATAKTPPHEKVLNVRGWSMVFEGLGYIQRNKIVLGAISLDLVVVFFGGAKALLPVFARDILHVGQEGLGILAASPAIGAATVAFILATRPLTRHTGPWMMWAVCIYGVATLVFGLSPYFFLSMAALIVTGAADEISVYVRASLIQLATPDEMKGRVSSVSFIFISASNELGEFESGVAARLLGPVGAVVFGGCAAIATALIWTRLFPDLARADRFEKIEEQAVSEKPPASV</sequence>
<reference evidence="8 9" key="1">
    <citation type="submission" date="2018-08" db="EMBL/GenBank/DDBJ databases">
        <title>Henriciella mobilis sp. nov., isolated from seawater.</title>
        <authorList>
            <person name="Cheng H."/>
            <person name="Wu Y.-H."/>
            <person name="Xu X.-W."/>
            <person name="Guo L.-L."/>
        </authorList>
    </citation>
    <scope>NUCLEOTIDE SEQUENCE [LARGE SCALE GENOMIC DNA]</scope>
    <source>
        <strain evidence="8 9">CCUG66934</strain>
    </source>
</reference>
<keyword evidence="6 7" id="KW-0472">Membrane</keyword>
<keyword evidence="9" id="KW-1185">Reference proteome</keyword>
<dbReference type="SUPFAM" id="SSF103473">
    <property type="entry name" value="MFS general substrate transporter"/>
    <property type="match status" value="1"/>
</dbReference>
<dbReference type="AlphaFoldDB" id="A0A399R232"/>
<keyword evidence="4 7" id="KW-0812">Transmembrane</keyword>
<evidence type="ECO:0000256" key="7">
    <source>
        <dbReference type="SAM" id="Phobius"/>
    </source>
</evidence>
<keyword evidence="5 7" id="KW-1133">Transmembrane helix</keyword>
<evidence type="ECO:0000256" key="2">
    <source>
        <dbReference type="ARBA" id="ARBA00022448"/>
    </source>
</evidence>
<protein>
    <submittedName>
        <fullName evidence="8">MFS transporter</fullName>
    </submittedName>
</protein>
<feature type="transmembrane region" description="Helical" evidence="7">
    <location>
        <begin position="302"/>
        <end position="324"/>
    </location>
</feature>
<feature type="transmembrane region" description="Helical" evidence="7">
    <location>
        <begin position="123"/>
        <end position="146"/>
    </location>
</feature>
<evidence type="ECO:0000256" key="3">
    <source>
        <dbReference type="ARBA" id="ARBA00022475"/>
    </source>
</evidence>
<comment type="subcellular location">
    <subcellularLocation>
        <location evidence="1">Cell membrane</location>
        <topology evidence="1">Multi-pass membrane protein</topology>
    </subcellularLocation>
</comment>
<keyword evidence="2" id="KW-0813">Transport</keyword>
<feature type="transmembrane region" description="Helical" evidence="7">
    <location>
        <begin position="236"/>
        <end position="260"/>
    </location>
</feature>
<keyword evidence="3" id="KW-1003">Cell membrane</keyword>
<dbReference type="PANTHER" id="PTHR23513">
    <property type="entry name" value="INTEGRAL MEMBRANE EFFLUX PROTEIN-RELATED"/>
    <property type="match status" value="1"/>
</dbReference>
<feature type="transmembrane region" description="Helical" evidence="7">
    <location>
        <begin position="93"/>
        <end position="117"/>
    </location>
</feature>
<dbReference type="CDD" id="cd06173">
    <property type="entry name" value="MFS_MefA_like"/>
    <property type="match status" value="1"/>
</dbReference>
<feature type="transmembrane region" description="Helical" evidence="7">
    <location>
        <begin position="158"/>
        <end position="181"/>
    </location>
</feature>
<dbReference type="InterPro" id="IPR036259">
    <property type="entry name" value="MFS_trans_sf"/>
</dbReference>
<proteinExistence type="predicted"/>
<evidence type="ECO:0000256" key="4">
    <source>
        <dbReference type="ARBA" id="ARBA00022692"/>
    </source>
</evidence>
<evidence type="ECO:0000256" key="6">
    <source>
        <dbReference type="ARBA" id="ARBA00023136"/>
    </source>
</evidence>
<dbReference type="EMBL" id="QWGB01000005">
    <property type="protein sequence ID" value="RIJ23802.1"/>
    <property type="molecule type" value="Genomic_DNA"/>
</dbReference>
<feature type="transmembrane region" description="Helical" evidence="7">
    <location>
        <begin position="61"/>
        <end position="81"/>
    </location>
</feature>
<feature type="transmembrane region" description="Helical" evidence="7">
    <location>
        <begin position="187"/>
        <end position="207"/>
    </location>
</feature>
<name>A0A399R232_9PROT</name>